<reference evidence="5 6" key="1">
    <citation type="journal article" date="2014" name="PLoS Genet.">
        <title>Phylogenetically driven sequencing of extremely halophilic archaea reveals strategies for static and dynamic osmo-response.</title>
        <authorList>
            <person name="Becker E.A."/>
            <person name="Seitzer P.M."/>
            <person name="Tritt A."/>
            <person name="Larsen D."/>
            <person name="Krusor M."/>
            <person name="Yao A.I."/>
            <person name="Wu D."/>
            <person name="Madern D."/>
            <person name="Eisen J.A."/>
            <person name="Darling A.E."/>
            <person name="Facciotti M.T."/>
        </authorList>
    </citation>
    <scope>NUCLEOTIDE SEQUENCE [LARGE SCALE GENOMIC DNA]</scope>
    <source>
        <strain evidence="5 6">JCM 13560</strain>
    </source>
</reference>
<dbReference type="InterPro" id="IPR002068">
    <property type="entry name" value="A-crystallin/Hsp20_dom"/>
</dbReference>
<evidence type="ECO:0000259" key="4">
    <source>
        <dbReference type="PROSITE" id="PS01031"/>
    </source>
</evidence>
<feature type="compositionally biased region" description="Basic residues" evidence="3">
    <location>
        <begin position="125"/>
        <end position="136"/>
    </location>
</feature>
<dbReference type="InterPro" id="IPR031107">
    <property type="entry name" value="Small_HSP"/>
</dbReference>
<proteinExistence type="inferred from homology"/>
<comment type="caution">
    <text evidence="5">The sequence shown here is derived from an EMBL/GenBank/DDBJ whole genome shotgun (WGS) entry which is preliminary data.</text>
</comment>
<sequence>MTRRDPFTEIETLLERMGREFEALGSTLDTPELPGTRDLAVDVFEDDETVTVVADLPGFDEDEIEVELRDDALLIAATHETESEVSIGEDTDEGADADGEFDDTEDDADAATDDAASDPDGDVRYHRRERRTRAVSRRVPIPASVERDGASASYDVGVLTVTLPKRSATDATGHSIDVS</sequence>
<comment type="similarity">
    <text evidence="1 2">Belongs to the small heat shock protein (HSP20) family.</text>
</comment>
<dbReference type="PANTHER" id="PTHR11527">
    <property type="entry name" value="HEAT-SHOCK PROTEIN 20 FAMILY MEMBER"/>
    <property type="match status" value="1"/>
</dbReference>
<feature type="compositionally biased region" description="Acidic residues" evidence="3">
    <location>
        <begin position="87"/>
        <end position="120"/>
    </location>
</feature>
<feature type="domain" description="SHSP" evidence="4">
    <location>
        <begin position="32"/>
        <end position="179"/>
    </location>
</feature>
<dbReference type="Pfam" id="PF00011">
    <property type="entry name" value="HSP20"/>
    <property type="match status" value="2"/>
</dbReference>
<dbReference type="PROSITE" id="PS01031">
    <property type="entry name" value="SHSP"/>
    <property type="match status" value="1"/>
</dbReference>
<evidence type="ECO:0000256" key="3">
    <source>
        <dbReference type="SAM" id="MobiDB-lite"/>
    </source>
</evidence>
<dbReference type="SUPFAM" id="SSF49764">
    <property type="entry name" value="HSP20-like chaperones"/>
    <property type="match status" value="1"/>
</dbReference>
<evidence type="ECO:0000313" key="5">
    <source>
        <dbReference type="EMBL" id="EMA65175.1"/>
    </source>
</evidence>
<dbReference type="STRING" id="1230454.C461_15075"/>
<evidence type="ECO:0000256" key="2">
    <source>
        <dbReference type="RuleBase" id="RU003616"/>
    </source>
</evidence>
<dbReference type="RefSeq" id="WP_008002654.1">
    <property type="nucleotide sequence ID" value="NZ_AOJI01000035.1"/>
</dbReference>
<dbReference type="InterPro" id="IPR008978">
    <property type="entry name" value="HSP20-like_chaperone"/>
</dbReference>
<dbReference type="Proteomes" id="UP000011575">
    <property type="component" value="Unassembled WGS sequence"/>
</dbReference>
<dbReference type="CDD" id="cd06464">
    <property type="entry name" value="ACD_sHsps-like"/>
    <property type="match status" value="1"/>
</dbReference>
<dbReference type="AlphaFoldDB" id="M0P8M4"/>
<name>M0P8M4_9EURY</name>
<accession>M0P8M4</accession>
<organism evidence="5 6">
    <name type="scientific">Halorubrum aidingense JCM 13560</name>
    <dbReference type="NCBI Taxonomy" id="1230454"/>
    <lineage>
        <taxon>Archaea</taxon>
        <taxon>Methanobacteriati</taxon>
        <taxon>Methanobacteriota</taxon>
        <taxon>Stenosarchaea group</taxon>
        <taxon>Halobacteria</taxon>
        <taxon>Halobacteriales</taxon>
        <taxon>Haloferacaceae</taxon>
        <taxon>Halorubrum</taxon>
    </lineage>
</organism>
<gene>
    <name evidence="5" type="ORF">C461_15075</name>
</gene>
<keyword evidence="6" id="KW-1185">Reference proteome</keyword>
<dbReference type="EMBL" id="AOJI01000035">
    <property type="protein sequence ID" value="EMA65175.1"/>
    <property type="molecule type" value="Genomic_DNA"/>
</dbReference>
<dbReference type="PATRIC" id="fig|1230454.4.peg.3034"/>
<evidence type="ECO:0000256" key="1">
    <source>
        <dbReference type="PROSITE-ProRule" id="PRU00285"/>
    </source>
</evidence>
<evidence type="ECO:0000313" key="6">
    <source>
        <dbReference type="Proteomes" id="UP000011575"/>
    </source>
</evidence>
<feature type="region of interest" description="Disordered" evidence="3">
    <location>
        <begin position="77"/>
        <end position="151"/>
    </location>
</feature>
<dbReference type="OrthoDB" id="198277at2157"/>
<protein>
    <submittedName>
        <fullName evidence="5">Heat shock protein Hsp20</fullName>
    </submittedName>
</protein>
<dbReference type="Gene3D" id="2.60.40.790">
    <property type="match status" value="1"/>
</dbReference>
<keyword evidence="5" id="KW-0346">Stress response</keyword>